<evidence type="ECO:0008006" key="9">
    <source>
        <dbReference type="Google" id="ProtNLM"/>
    </source>
</evidence>
<sequence>MADAPSSHSTAPAETPDAGISADRVDAAGHDAQESAAPFIQAPTTSANLPLRQARSAVGGTQPKIHNVTDKFTRACNGKLTPLEVGQLVKDEYFTLFESIGAIEIMDPKMDSGFLEPGETLEDEYDTLAPLLPEELIGIMDQLLCYEMAWHTGYPLSQTLFTSVYIDKLLWPEARVLEQSQFYRGEVPDDRRPGPLLQVLRAYCLTVIKGCDFVIAKITGRDYFEEEDFCTHTYNRVLFVSVPMDVFLRELDAAVEILEDTDLKIDDALRKAIISRLELRKDFLRALDLDLPLDQISYSWPSILQGIDALKNTHQLGKAVQGAFSPKMQRRLASTVPPRPVVELDFKDALEKLQHIAADCKEATRFVELPQDPLEYLSFLWHFASRSPPPLAYARSYLSTLLFHPDVLNTSASLPLADCKTLVFPVSPILDPINWTFSPPRNPNFPKPPRLQLALLIDEFVERAGQAYMDLWIAMGQNRCRLRRMLTHVITGWDMLQADASLIDADIASATSELGLNDQVMDFSLSTWVYHHKLTMMQKVILLGFEQDIYLPDEYTGMYLFLSLIATRRNALLKRIQAHHDTQHSRLSKSTQESPRELHELEDAKSYVGSLLAETEATAALSRALARFYMVLLYATLLNIPTRPFSSEALRYEVRMKPFLALAPPEALPFEEFKALMAPFGEFPASSSSSSASASAERTHAMSEFVKAVTDGESETWREIESNIKAAKTALQEYKRLGVKAAKAEGVRASWDKEVQCLVQTCVALGLGVKGVKDVFLAGKREEAEGLHLAHKIRIDIAEAGKRYSDGWVIPSIVVVEGE</sequence>
<dbReference type="Proteomes" id="UP000001067">
    <property type="component" value="Unassembled WGS sequence"/>
</dbReference>
<gene>
    <name evidence="7" type="ORF">PTT_08886</name>
</gene>
<dbReference type="InterPro" id="IPR007244">
    <property type="entry name" value="Naa35_N"/>
</dbReference>
<dbReference type="EMBL" id="GL533712">
    <property type="protein sequence ID" value="EFQ93653.1"/>
    <property type="molecule type" value="Genomic_DNA"/>
</dbReference>
<dbReference type="OrthoDB" id="269405at2759"/>
<evidence type="ECO:0000256" key="3">
    <source>
        <dbReference type="ARBA" id="ARBA00022490"/>
    </source>
</evidence>
<keyword evidence="3" id="KW-0963">Cytoplasm</keyword>
<keyword evidence="8" id="KW-1185">Reference proteome</keyword>
<evidence type="ECO:0000256" key="2">
    <source>
        <dbReference type="ARBA" id="ARBA00006289"/>
    </source>
</evidence>
<evidence type="ECO:0000313" key="7">
    <source>
        <dbReference type="EMBL" id="EFQ93653.1"/>
    </source>
</evidence>
<dbReference type="KEGG" id="pte:PTT_08886"/>
<name>E3RKT9_PYRTT</name>
<protein>
    <recommendedName>
        <fullName evidence="9">Amino-acid N-acetyltransferase subunit Mak10</fullName>
    </recommendedName>
</protein>
<reference evidence="7 8" key="1">
    <citation type="journal article" date="2010" name="Genome Biol.">
        <title>A first genome assembly of the barley fungal pathogen Pyrenophora teres f. teres.</title>
        <authorList>
            <person name="Ellwood S.R."/>
            <person name="Liu Z."/>
            <person name="Syme R.A."/>
            <person name="Lai Z."/>
            <person name="Hane J.K."/>
            <person name="Keiper F."/>
            <person name="Moffat C.S."/>
            <person name="Oliver R.P."/>
            <person name="Friesen T.L."/>
        </authorList>
    </citation>
    <scope>NUCLEOTIDE SEQUENCE [LARGE SCALE GENOMIC DNA]</scope>
    <source>
        <strain evidence="7 8">0-1</strain>
    </source>
</reference>
<evidence type="ECO:0000256" key="1">
    <source>
        <dbReference type="ARBA" id="ARBA00004496"/>
    </source>
</evidence>
<feature type="region of interest" description="Disordered" evidence="4">
    <location>
        <begin position="1"/>
        <end position="20"/>
    </location>
</feature>
<proteinExistence type="inferred from homology"/>
<dbReference type="PANTHER" id="PTHR21373:SF0">
    <property type="entry name" value="N-ALPHA-ACETYLTRANSFERASE 35, NATC AUXILIARY SUBUNIT"/>
    <property type="match status" value="1"/>
</dbReference>
<dbReference type="InterPro" id="IPR057982">
    <property type="entry name" value="TPR_NAA35"/>
</dbReference>
<dbReference type="eggNOG" id="KOG2343">
    <property type="taxonomic scope" value="Eukaryota"/>
</dbReference>
<dbReference type="PANTHER" id="PTHR21373">
    <property type="entry name" value="GLUCOSE REPRESSIBLE PROTEIN MAK10"/>
    <property type="match status" value="1"/>
</dbReference>
<evidence type="ECO:0000259" key="5">
    <source>
        <dbReference type="Pfam" id="PF04112"/>
    </source>
</evidence>
<comment type="similarity">
    <text evidence="2">Belongs to the MAK10 family.</text>
</comment>
<dbReference type="Pfam" id="PF25789">
    <property type="entry name" value="TPR_NAA35"/>
    <property type="match status" value="1"/>
</dbReference>
<organism evidence="8">
    <name type="scientific">Pyrenophora teres f. teres (strain 0-1)</name>
    <name type="common">Barley net blotch fungus</name>
    <name type="synonym">Drechslera teres f. teres</name>
    <dbReference type="NCBI Taxonomy" id="861557"/>
    <lineage>
        <taxon>Eukaryota</taxon>
        <taxon>Fungi</taxon>
        <taxon>Dikarya</taxon>
        <taxon>Ascomycota</taxon>
        <taxon>Pezizomycotina</taxon>
        <taxon>Dothideomycetes</taxon>
        <taxon>Pleosporomycetidae</taxon>
        <taxon>Pleosporales</taxon>
        <taxon>Pleosporineae</taxon>
        <taxon>Pleosporaceae</taxon>
        <taxon>Pyrenophora</taxon>
    </lineage>
</organism>
<dbReference type="HOGENOM" id="CLU_011757_0_0_1"/>
<dbReference type="Pfam" id="PF04112">
    <property type="entry name" value="Mak10"/>
    <property type="match status" value="1"/>
</dbReference>
<feature type="domain" description="NAA35-like TPR repeats" evidence="6">
    <location>
        <begin position="376"/>
        <end position="731"/>
    </location>
</feature>
<evidence type="ECO:0000256" key="4">
    <source>
        <dbReference type="SAM" id="MobiDB-lite"/>
    </source>
</evidence>
<evidence type="ECO:0000313" key="8">
    <source>
        <dbReference type="Proteomes" id="UP000001067"/>
    </source>
</evidence>
<dbReference type="GO" id="GO:0031417">
    <property type="term" value="C:NatC complex"/>
    <property type="evidence" value="ECO:0007669"/>
    <property type="project" value="InterPro"/>
</dbReference>
<dbReference type="AlphaFoldDB" id="E3RKT9"/>
<dbReference type="InterPro" id="IPR057983">
    <property type="entry name" value="NAA35-like_N"/>
</dbReference>
<comment type="subcellular location">
    <subcellularLocation>
        <location evidence="1">Cytoplasm</location>
    </subcellularLocation>
</comment>
<accession>E3RKT9</accession>
<dbReference type="STRING" id="861557.E3RKT9"/>
<evidence type="ECO:0000259" key="6">
    <source>
        <dbReference type="Pfam" id="PF25789"/>
    </source>
</evidence>
<feature type="compositionally biased region" description="Polar residues" evidence="4">
    <location>
        <begin position="1"/>
        <end position="12"/>
    </location>
</feature>
<feature type="domain" description="NAA35-like N-terminal" evidence="5">
    <location>
        <begin position="86"/>
        <end position="245"/>
    </location>
</feature>